<organism evidence="2 3">
    <name type="scientific">Phrynocephalus forsythii</name>
    <dbReference type="NCBI Taxonomy" id="171643"/>
    <lineage>
        <taxon>Eukaryota</taxon>
        <taxon>Metazoa</taxon>
        <taxon>Chordata</taxon>
        <taxon>Craniata</taxon>
        <taxon>Vertebrata</taxon>
        <taxon>Euteleostomi</taxon>
        <taxon>Lepidosauria</taxon>
        <taxon>Squamata</taxon>
        <taxon>Bifurcata</taxon>
        <taxon>Unidentata</taxon>
        <taxon>Episquamata</taxon>
        <taxon>Toxicofera</taxon>
        <taxon>Iguania</taxon>
        <taxon>Acrodonta</taxon>
        <taxon>Agamidae</taxon>
        <taxon>Agaminae</taxon>
        <taxon>Phrynocephalus</taxon>
    </lineage>
</organism>
<dbReference type="OrthoDB" id="9389802at2759"/>
<dbReference type="InterPro" id="IPR036388">
    <property type="entry name" value="WH-like_DNA-bd_sf"/>
</dbReference>
<sequence length="342" mass="37459">MKNRPFRPSPSPPSFSSGFFPSDPPGEAGGKEKQGLGPLRDPSLSNGYFLSGTGTRGCWEVEFSGTQTLGEAMASCAKSLQEKYGGKATPDDFLLQLAAALDNPTIKSLEWHEDGKGFLLHPRLYEDEIQKHQDLFPELRNLKTISALQTWLATYGFKARVTKTESDTLAFQHANFKRLSPGAMEANGPKAEALLKSEVPKQPKKSKKRKGSVDTLVTSSGTKGGALLPESVGVDRKSQRLRPLYQYINYDNPEMNKPPSKECDLNQQEAPLPLRNKTAPLKLKITSNTVTDDQGKEPKAPVSDISETIVKTEVDKSTQVDISKMLSVCAAHLVPPLSPQHK</sequence>
<evidence type="ECO:0000313" key="2">
    <source>
        <dbReference type="EMBL" id="KAJ7311946.1"/>
    </source>
</evidence>
<evidence type="ECO:0000313" key="3">
    <source>
        <dbReference type="Proteomes" id="UP001142489"/>
    </source>
</evidence>
<dbReference type="InterPro" id="IPR031516">
    <property type="entry name" value="DUF4691"/>
</dbReference>
<gene>
    <name evidence="2" type="ORF">JRQ81_006268</name>
</gene>
<name>A0A9Q0XGG0_9SAUR</name>
<keyword evidence="3" id="KW-1185">Reference proteome</keyword>
<dbReference type="PANTHER" id="PTHR37867:SF1">
    <property type="entry name" value="CHROMOSOME 16 OPEN READING FRAME 86"/>
    <property type="match status" value="1"/>
</dbReference>
<feature type="region of interest" description="Disordered" evidence="1">
    <location>
        <begin position="196"/>
        <end position="233"/>
    </location>
</feature>
<dbReference type="Gene3D" id="1.10.10.10">
    <property type="entry name" value="Winged helix-like DNA-binding domain superfamily/Winged helix DNA-binding domain"/>
    <property type="match status" value="1"/>
</dbReference>
<feature type="region of interest" description="Disordered" evidence="1">
    <location>
        <begin position="1"/>
        <end position="44"/>
    </location>
</feature>
<proteinExistence type="predicted"/>
<dbReference type="Proteomes" id="UP001142489">
    <property type="component" value="Unassembled WGS sequence"/>
</dbReference>
<dbReference type="AlphaFoldDB" id="A0A9Q0XGG0"/>
<evidence type="ECO:0000256" key="1">
    <source>
        <dbReference type="SAM" id="MobiDB-lite"/>
    </source>
</evidence>
<comment type="caution">
    <text evidence="2">The sequence shown here is derived from an EMBL/GenBank/DDBJ whole genome shotgun (WGS) entry which is preliminary data.</text>
</comment>
<reference evidence="2" key="1">
    <citation type="journal article" date="2023" name="DNA Res.">
        <title>Chromosome-level genome assembly of Phrynocephalus forsythii using third-generation DNA sequencing and Hi-C analysis.</title>
        <authorList>
            <person name="Qi Y."/>
            <person name="Zhao W."/>
            <person name="Zhao Y."/>
            <person name="Niu C."/>
            <person name="Cao S."/>
            <person name="Zhang Y."/>
        </authorList>
    </citation>
    <scope>NUCLEOTIDE SEQUENCE</scope>
    <source>
        <tissue evidence="2">Muscle</tissue>
    </source>
</reference>
<dbReference type="PANTHER" id="PTHR37867">
    <property type="entry name" value="CHROMOSOME 16 OPEN READING FRAME 86"/>
    <property type="match status" value="1"/>
</dbReference>
<dbReference type="EMBL" id="JAPFRF010000013">
    <property type="protein sequence ID" value="KAJ7311946.1"/>
    <property type="molecule type" value="Genomic_DNA"/>
</dbReference>
<protein>
    <submittedName>
        <fullName evidence="2">Uncharacterized protein</fullName>
    </submittedName>
</protein>
<accession>A0A9Q0XGG0</accession>